<gene>
    <name evidence="1" type="ORF">A1O1_07848</name>
</gene>
<evidence type="ECO:0000313" key="2">
    <source>
        <dbReference type="Proteomes" id="UP000019484"/>
    </source>
</evidence>
<accession>W9XNH1</accession>
<dbReference type="Proteomes" id="UP000019484">
    <property type="component" value="Unassembled WGS sequence"/>
</dbReference>
<dbReference type="AlphaFoldDB" id="W9XNH1"/>
<name>W9XNH1_9EURO</name>
<protein>
    <submittedName>
        <fullName evidence="1">Uncharacterized protein</fullName>
    </submittedName>
</protein>
<sequence length="60" mass="7157">MEEAGGGHYFVQEEPWQCKLEPSLPWEEVEAYKMQEYGILVMGDHCAHRRDYQFPRNLLN</sequence>
<reference evidence="1 2" key="1">
    <citation type="submission" date="2013-03" db="EMBL/GenBank/DDBJ databases">
        <title>The Genome Sequence of Capronia coronata CBS 617.96.</title>
        <authorList>
            <consortium name="The Broad Institute Genomics Platform"/>
            <person name="Cuomo C."/>
            <person name="de Hoog S."/>
            <person name="Gorbushina A."/>
            <person name="Walker B."/>
            <person name="Young S.K."/>
            <person name="Zeng Q."/>
            <person name="Gargeya S."/>
            <person name="Fitzgerald M."/>
            <person name="Haas B."/>
            <person name="Abouelleil A."/>
            <person name="Allen A.W."/>
            <person name="Alvarado L."/>
            <person name="Arachchi H.M."/>
            <person name="Berlin A.M."/>
            <person name="Chapman S.B."/>
            <person name="Gainer-Dewar J."/>
            <person name="Goldberg J."/>
            <person name="Griggs A."/>
            <person name="Gujja S."/>
            <person name="Hansen M."/>
            <person name="Howarth C."/>
            <person name="Imamovic A."/>
            <person name="Ireland A."/>
            <person name="Larimer J."/>
            <person name="McCowan C."/>
            <person name="Murphy C."/>
            <person name="Pearson M."/>
            <person name="Poon T.W."/>
            <person name="Priest M."/>
            <person name="Roberts A."/>
            <person name="Saif S."/>
            <person name="Shea T."/>
            <person name="Sisk P."/>
            <person name="Sykes S."/>
            <person name="Wortman J."/>
            <person name="Nusbaum C."/>
            <person name="Birren B."/>
        </authorList>
    </citation>
    <scope>NUCLEOTIDE SEQUENCE [LARGE SCALE GENOMIC DNA]</scope>
    <source>
        <strain evidence="1 2">CBS 617.96</strain>
    </source>
</reference>
<proteinExistence type="predicted"/>
<organism evidence="1 2">
    <name type="scientific">Capronia coronata CBS 617.96</name>
    <dbReference type="NCBI Taxonomy" id="1182541"/>
    <lineage>
        <taxon>Eukaryota</taxon>
        <taxon>Fungi</taxon>
        <taxon>Dikarya</taxon>
        <taxon>Ascomycota</taxon>
        <taxon>Pezizomycotina</taxon>
        <taxon>Eurotiomycetes</taxon>
        <taxon>Chaetothyriomycetidae</taxon>
        <taxon>Chaetothyriales</taxon>
        <taxon>Herpotrichiellaceae</taxon>
        <taxon>Capronia</taxon>
    </lineage>
</organism>
<evidence type="ECO:0000313" key="1">
    <source>
        <dbReference type="EMBL" id="EXJ81783.1"/>
    </source>
</evidence>
<keyword evidence="2" id="KW-1185">Reference proteome</keyword>
<dbReference type="EMBL" id="AMWN01000007">
    <property type="protein sequence ID" value="EXJ81783.1"/>
    <property type="molecule type" value="Genomic_DNA"/>
</dbReference>
<dbReference type="GeneID" id="19162703"/>
<dbReference type="HOGENOM" id="CLU_2941511_0_0_1"/>
<dbReference type="RefSeq" id="XP_007726904.1">
    <property type="nucleotide sequence ID" value="XM_007728714.1"/>
</dbReference>
<comment type="caution">
    <text evidence="1">The sequence shown here is derived from an EMBL/GenBank/DDBJ whole genome shotgun (WGS) entry which is preliminary data.</text>
</comment>